<keyword evidence="3" id="KW-1185">Reference proteome</keyword>
<gene>
    <name evidence="2" type="ORF">H261_10512</name>
</gene>
<name>M2Z6N8_9PROT</name>
<proteinExistence type="predicted"/>
<protein>
    <recommendedName>
        <fullName evidence="1">DUF6362 domain-containing protein</fullName>
    </recommendedName>
</protein>
<reference evidence="2 3" key="1">
    <citation type="journal article" date="2014" name="Genome Announc.">
        <title>Draft Genome Sequence of Magnetospirillum sp. Strain SO-1, a Freshwater Magnetotactic Bacterium Isolated from the Ol'khovka River, Russia.</title>
        <authorList>
            <person name="Grouzdev D.S."/>
            <person name="Dziuba M.V."/>
            <person name="Sukhacheva M.S."/>
            <person name="Mardanov A.V."/>
            <person name="Beletskiy A.V."/>
            <person name="Kuznetsov B.B."/>
            <person name="Skryabin K.G."/>
        </authorList>
    </citation>
    <scope>NUCLEOTIDE SEQUENCE [LARGE SCALE GENOMIC DNA]</scope>
    <source>
        <strain evidence="2 3">SO-1</strain>
    </source>
</reference>
<dbReference type="EMBL" id="AONQ01000024">
    <property type="protein sequence ID" value="EME69975.1"/>
    <property type="molecule type" value="Genomic_DNA"/>
</dbReference>
<evidence type="ECO:0000259" key="1">
    <source>
        <dbReference type="Pfam" id="PF19889"/>
    </source>
</evidence>
<dbReference type="eggNOG" id="ENOG5030D7C">
    <property type="taxonomic scope" value="Bacteria"/>
</dbReference>
<evidence type="ECO:0000313" key="3">
    <source>
        <dbReference type="Proteomes" id="UP000011744"/>
    </source>
</evidence>
<dbReference type="AlphaFoldDB" id="M2Z6N8"/>
<dbReference type="RefSeq" id="WP_008617150.1">
    <property type="nucleotide sequence ID" value="NZ_AONQ01000024.1"/>
</dbReference>
<dbReference type="InterPro" id="IPR045942">
    <property type="entry name" value="DUF6362"/>
</dbReference>
<dbReference type="Pfam" id="PF19889">
    <property type="entry name" value="DUF6362"/>
    <property type="match status" value="1"/>
</dbReference>
<dbReference type="STRING" id="1244869.H261_10512"/>
<accession>M2Z6N8</accession>
<dbReference type="OrthoDB" id="7360866at2"/>
<evidence type="ECO:0000313" key="2">
    <source>
        <dbReference type="EMBL" id="EME69975.1"/>
    </source>
</evidence>
<organism evidence="2 3">
    <name type="scientific">Paramagnetospirillum caucaseum</name>
    <dbReference type="NCBI Taxonomy" id="1244869"/>
    <lineage>
        <taxon>Bacteria</taxon>
        <taxon>Pseudomonadati</taxon>
        <taxon>Pseudomonadota</taxon>
        <taxon>Alphaproteobacteria</taxon>
        <taxon>Rhodospirillales</taxon>
        <taxon>Magnetospirillaceae</taxon>
        <taxon>Paramagnetospirillum</taxon>
    </lineage>
</organism>
<comment type="caution">
    <text evidence="2">The sequence shown here is derived from an EMBL/GenBank/DDBJ whole genome shotgun (WGS) entry which is preliminary data.</text>
</comment>
<dbReference type="Proteomes" id="UP000011744">
    <property type="component" value="Unassembled WGS sequence"/>
</dbReference>
<feature type="domain" description="DUF6362" evidence="1">
    <location>
        <begin position="23"/>
        <end position="120"/>
    </location>
</feature>
<sequence>MAEATLTPAEVEERLAEAADILRRLPESRVQGHASAWPPYVREYWESYGVAEVKLRRPPPSAAAITRMDEALPWLTWLDPTDAKIVWLRANGDRWKVICWSVGMQRSAVHQHWLYGLCVIAWRLRGQAVPVKRSRQFLIDRMQAVSR</sequence>
<dbReference type="PATRIC" id="fig|1244869.3.peg.2125"/>